<organism evidence="1 2">
    <name type="scientific">Neomoorella humiferrea</name>
    <dbReference type="NCBI Taxonomy" id="676965"/>
    <lineage>
        <taxon>Bacteria</taxon>
        <taxon>Bacillati</taxon>
        <taxon>Bacillota</taxon>
        <taxon>Clostridia</taxon>
        <taxon>Neomoorellales</taxon>
        <taxon>Neomoorellaceae</taxon>
        <taxon>Neomoorella</taxon>
    </lineage>
</organism>
<evidence type="ECO:0000313" key="2">
    <source>
        <dbReference type="Proteomes" id="UP000238415"/>
    </source>
</evidence>
<dbReference type="InterPro" id="IPR037010">
    <property type="entry name" value="VitB12-dep_Met_synth_activ_sf"/>
</dbReference>
<gene>
    <name evidence="1" type="ORF">MOHU_03970</name>
</gene>
<accession>A0A2T0AWC4</accession>
<evidence type="ECO:0000313" key="1">
    <source>
        <dbReference type="EMBL" id="PRR74897.1"/>
    </source>
</evidence>
<comment type="caution">
    <text evidence="1">The sequence shown here is derived from an EMBL/GenBank/DDBJ whole genome shotgun (WGS) entry which is preliminary data.</text>
</comment>
<keyword evidence="2" id="KW-1185">Reference proteome</keyword>
<proteinExistence type="predicted"/>
<reference evidence="1 2" key="1">
    <citation type="submission" date="2018-03" db="EMBL/GenBank/DDBJ databases">
        <title>Genome sequence of Moorella humiferrea DSM 23265.</title>
        <authorList>
            <person name="Poehlein A."/>
            <person name="Daniel R."/>
        </authorList>
    </citation>
    <scope>NUCLEOTIDE SEQUENCE [LARGE SCALE GENOMIC DNA]</scope>
    <source>
        <strain evidence="1 2">DSM 23265</strain>
    </source>
</reference>
<dbReference type="Gene3D" id="3.40.109.40">
    <property type="match status" value="1"/>
</dbReference>
<dbReference type="SUPFAM" id="SSF56507">
    <property type="entry name" value="Methionine synthase activation domain-like"/>
    <property type="match status" value="1"/>
</dbReference>
<dbReference type="RefSeq" id="WP_106004435.1">
    <property type="nucleotide sequence ID" value="NZ_CP136419.1"/>
</dbReference>
<dbReference type="GO" id="GO:0008705">
    <property type="term" value="F:methionine synthase activity"/>
    <property type="evidence" value="ECO:0007669"/>
    <property type="project" value="InterPro"/>
</dbReference>
<protein>
    <submittedName>
        <fullName evidence="1">Vitamin B12 dependent methionine synthase</fullName>
    </submittedName>
</protein>
<dbReference type="EMBL" id="PVXM01000006">
    <property type="protein sequence ID" value="PRR74897.1"/>
    <property type="molecule type" value="Genomic_DNA"/>
</dbReference>
<name>A0A2T0AWC4_9FIRM</name>
<sequence>MQKIPWRSGETNFIRSLTATVDVDKLLAMEGGGKGRRPDGRVMELYNDICREAIALAQPAFACAYHDLVAIEEDRLSLQGGKILTSRFLAAKLAPAQGILVMLATIGPRLEARVKEYQERGDALAAYLLDMAGSALVESVYYSGFQQLELEAAAAGLEATTPFGPGHSYWDNLADQEVIFSLVDAGSLGMMLTDTYLMLPRKSISGISGVGRGFTVAEYHCHYCHLRCTCPLSKARRAVTGK</sequence>
<dbReference type="OrthoDB" id="1805505at2"/>
<dbReference type="AlphaFoldDB" id="A0A2T0AWC4"/>
<dbReference type="Proteomes" id="UP000238415">
    <property type="component" value="Unassembled WGS sequence"/>
</dbReference>